<dbReference type="AlphaFoldDB" id="A0A1T4LEB0"/>
<sequence length="229" mass="26609">MSTYKNDNRENIATIVLLLVVYIAIGIDDWLPSIKSIEYYRIIVLLISVGLYQFIIWLIFFVISHTSFFMHLYWGKLYIDGYWSYEYTRNGKIHFGIWRIKQDLNGTHVIGSGLNDDCSVRTNVRSVSPLIEEQGAFFVLNLRQELNSFEGFITPVYSKTTLFLDEPRNWFSVVKTIRGTTEIYGGSSNAHLHPDVKFKKHLKAKSDEDVINDLKIQHLSQSNIKTIFQ</sequence>
<dbReference type="RefSeq" id="WP_078735723.1">
    <property type="nucleotide sequence ID" value="NZ_FUWL01000007.1"/>
</dbReference>
<accession>A0A1T4LEB0</accession>
<dbReference type="EMBL" id="FUWL01000007">
    <property type="protein sequence ID" value="SJZ52961.1"/>
    <property type="molecule type" value="Genomic_DNA"/>
</dbReference>
<gene>
    <name evidence="2" type="ORF">SAMN02745205_01113</name>
</gene>
<evidence type="ECO:0000313" key="2">
    <source>
        <dbReference type="EMBL" id="SJZ52961.1"/>
    </source>
</evidence>
<keyword evidence="1" id="KW-1133">Transmembrane helix</keyword>
<reference evidence="2 3" key="1">
    <citation type="submission" date="2017-02" db="EMBL/GenBank/DDBJ databases">
        <authorList>
            <person name="Peterson S.W."/>
        </authorList>
    </citation>
    <scope>NUCLEOTIDE SEQUENCE [LARGE SCALE GENOMIC DNA]</scope>
    <source>
        <strain evidence="2 3">ATCC 700135</strain>
    </source>
</reference>
<feature type="transmembrane region" description="Helical" evidence="1">
    <location>
        <begin position="12"/>
        <end position="31"/>
    </location>
</feature>
<evidence type="ECO:0000256" key="1">
    <source>
        <dbReference type="SAM" id="Phobius"/>
    </source>
</evidence>
<feature type="transmembrane region" description="Helical" evidence="1">
    <location>
        <begin position="43"/>
        <end position="63"/>
    </location>
</feature>
<protein>
    <recommendedName>
        <fullName evidence="4">SMODS-associating 2TM beta-strand rich effector domain-containing protein</fullName>
    </recommendedName>
</protein>
<evidence type="ECO:0008006" key="4">
    <source>
        <dbReference type="Google" id="ProtNLM"/>
    </source>
</evidence>
<organism evidence="2 3">
    <name type="scientific">Porphyromonas cangingivalis</name>
    <dbReference type="NCBI Taxonomy" id="36874"/>
    <lineage>
        <taxon>Bacteria</taxon>
        <taxon>Pseudomonadati</taxon>
        <taxon>Bacteroidota</taxon>
        <taxon>Bacteroidia</taxon>
        <taxon>Bacteroidales</taxon>
        <taxon>Porphyromonadaceae</taxon>
        <taxon>Porphyromonas</taxon>
    </lineage>
</organism>
<proteinExistence type="predicted"/>
<name>A0A1T4LEB0_PORCN</name>
<keyword evidence="1" id="KW-0812">Transmembrane</keyword>
<evidence type="ECO:0000313" key="3">
    <source>
        <dbReference type="Proteomes" id="UP000189956"/>
    </source>
</evidence>
<dbReference type="Proteomes" id="UP000189956">
    <property type="component" value="Unassembled WGS sequence"/>
</dbReference>
<keyword evidence="1" id="KW-0472">Membrane</keyword>